<evidence type="ECO:0000313" key="2">
    <source>
        <dbReference type="Proteomes" id="UP001439875"/>
    </source>
</evidence>
<comment type="caution">
    <text evidence="1">The sequence shown here is derived from an EMBL/GenBank/DDBJ whole genome shotgun (WGS) entry which is preliminary data.</text>
</comment>
<gene>
    <name evidence="1" type="ORF">WMO40_09030</name>
</gene>
<reference evidence="1" key="1">
    <citation type="submission" date="2024-03" db="EMBL/GenBank/DDBJ databases">
        <title>Human intestinal bacterial collection.</title>
        <authorList>
            <person name="Pauvert C."/>
            <person name="Hitch T.C.A."/>
            <person name="Clavel T."/>
        </authorList>
    </citation>
    <scope>NUCLEOTIDE SEQUENCE</scope>
    <source>
        <strain evidence="1">CLA-AA-H227</strain>
    </source>
</reference>
<proteinExistence type="predicted"/>
<organism evidence="1 2">
    <name type="scientific">Robertmurraya yapensis</name>
    <name type="common">ex Hitch et al 2024</name>
    <dbReference type="NCBI Taxonomy" id="3133160"/>
    <lineage>
        <taxon>Bacteria</taxon>
        <taxon>Bacillati</taxon>
        <taxon>Bacillota</taxon>
        <taxon>Bacilli</taxon>
        <taxon>Bacillales</taxon>
        <taxon>Bacillaceae</taxon>
        <taxon>Robertmurraya</taxon>
    </lineage>
</organism>
<evidence type="ECO:0000313" key="1">
    <source>
        <dbReference type="EMBL" id="MEQ2526843.1"/>
    </source>
</evidence>
<dbReference type="EMBL" id="JBBMEW010000005">
    <property type="protein sequence ID" value="MEQ2526843.1"/>
    <property type="molecule type" value="Genomic_DNA"/>
</dbReference>
<keyword evidence="2" id="KW-1185">Reference proteome</keyword>
<sequence length="428" mass="49316">MEKKLEDYINGLDVPEEKLDDAIYSGFQKAKREKARLKGKKWWLSVAFVAVLVLGFFTSIRVSPAFANYVAEIPGMEKIVELIRHDKGMMTAIENDYYERIGISEKKNGIEVVIDGVIADENGLVLFYTINSDEKQTEIMMDNVVLKNADGKEAEHYSLTYGGPHYSEKGEKSFNGAIEYFFPEKPLLDRELQLEIEIRGENYSFPLSLKSDIKVKKTYPINQTVTIEGQKIHILDATVYPLRVAVHVKMDPKNTKKLLELEDLRLVDENGEAWTKIKDGVTGSEISDNERIYYLQSNYFKEPKELYLTLNKIQAVDKDYANVIVDFEKGEILKQPRGNRIRDIELSQHHIRFDFYSAEEFPYQLISEAKDVNGRYIDIESTSWEGYQDGHTNIRIGLSNLSSYTNPISLKLSYFPEWIQGEAKIRIK</sequence>
<name>A0ACC6S9Y0_9BACI</name>
<protein>
    <submittedName>
        <fullName evidence="1">DUF4179 domain-containing protein</fullName>
    </submittedName>
</protein>
<dbReference type="Proteomes" id="UP001439875">
    <property type="component" value="Unassembled WGS sequence"/>
</dbReference>
<accession>A0ACC6S9Y0</accession>